<dbReference type="SUPFAM" id="SSF54160">
    <property type="entry name" value="Chromo domain-like"/>
    <property type="match status" value="1"/>
</dbReference>
<dbReference type="GO" id="GO:0005634">
    <property type="term" value="C:nucleus"/>
    <property type="evidence" value="ECO:0007669"/>
    <property type="project" value="UniProtKB-SubCell"/>
</dbReference>
<evidence type="ECO:0000256" key="2">
    <source>
        <dbReference type="ARBA" id="ARBA00023242"/>
    </source>
</evidence>
<dbReference type="InterPro" id="IPR012337">
    <property type="entry name" value="RNaseH-like_sf"/>
</dbReference>
<gene>
    <name evidence="4" type="ORF">LPJ61_006058</name>
</gene>
<organism evidence="4 5">
    <name type="scientific">Coemansia biformis</name>
    <dbReference type="NCBI Taxonomy" id="1286918"/>
    <lineage>
        <taxon>Eukaryota</taxon>
        <taxon>Fungi</taxon>
        <taxon>Fungi incertae sedis</taxon>
        <taxon>Zoopagomycota</taxon>
        <taxon>Kickxellomycotina</taxon>
        <taxon>Kickxellomycetes</taxon>
        <taxon>Kickxellales</taxon>
        <taxon>Kickxellaceae</taxon>
        <taxon>Coemansia</taxon>
    </lineage>
</organism>
<evidence type="ECO:0000256" key="1">
    <source>
        <dbReference type="ARBA" id="ARBA00004123"/>
    </source>
</evidence>
<dbReference type="EMBL" id="JANBOI010002522">
    <property type="protein sequence ID" value="KAJ1721311.1"/>
    <property type="molecule type" value="Genomic_DNA"/>
</dbReference>
<dbReference type="Proteomes" id="UP001143981">
    <property type="component" value="Unassembled WGS sequence"/>
</dbReference>
<dbReference type="InterPro" id="IPR051219">
    <property type="entry name" value="Heterochromatin_chromo-domain"/>
</dbReference>
<dbReference type="OrthoDB" id="2447315at2759"/>
<reference evidence="4" key="1">
    <citation type="submission" date="2022-07" db="EMBL/GenBank/DDBJ databases">
        <title>Phylogenomic reconstructions and comparative analyses of Kickxellomycotina fungi.</title>
        <authorList>
            <person name="Reynolds N.K."/>
            <person name="Stajich J.E."/>
            <person name="Barry K."/>
            <person name="Grigoriev I.V."/>
            <person name="Crous P."/>
            <person name="Smith M.E."/>
        </authorList>
    </citation>
    <scope>NUCLEOTIDE SEQUENCE</scope>
    <source>
        <strain evidence="4">BCRC 34381</strain>
    </source>
</reference>
<evidence type="ECO:0000313" key="4">
    <source>
        <dbReference type="EMBL" id="KAJ1721311.1"/>
    </source>
</evidence>
<feature type="domain" description="Chromo" evidence="3">
    <location>
        <begin position="76"/>
        <end position="135"/>
    </location>
</feature>
<dbReference type="PROSITE" id="PS50013">
    <property type="entry name" value="CHROMO_2"/>
    <property type="match status" value="1"/>
</dbReference>
<proteinExistence type="predicted"/>
<dbReference type="InterPro" id="IPR016197">
    <property type="entry name" value="Chromo-like_dom_sf"/>
</dbReference>
<dbReference type="Gene3D" id="2.40.50.40">
    <property type="match status" value="1"/>
</dbReference>
<dbReference type="Pfam" id="PF00385">
    <property type="entry name" value="Chromo"/>
    <property type="match status" value="1"/>
</dbReference>
<dbReference type="SMART" id="SM00298">
    <property type="entry name" value="CHROMO"/>
    <property type="match status" value="1"/>
</dbReference>
<evidence type="ECO:0000259" key="3">
    <source>
        <dbReference type="PROSITE" id="PS50013"/>
    </source>
</evidence>
<dbReference type="AlphaFoldDB" id="A0A9W7XXR9"/>
<comment type="subcellular location">
    <subcellularLocation>
        <location evidence="1">Nucleus</location>
    </subcellularLocation>
</comment>
<keyword evidence="5" id="KW-1185">Reference proteome</keyword>
<evidence type="ECO:0000313" key="5">
    <source>
        <dbReference type="Proteomes" id="UP001143981"/>
    </source>
</evidence>
<name>A0A9W7XXR9_9FUNG</name>
<dbReference type="InterPro" id="IPR000953">
    <property type="entry name" value="Chromo/chromo_shadow_dom"/>
</dbReference>
<comment type="caution">
    <text evidence="4">The sequence shown here is derived from an EMBL/GenBank/DDBJ whole genome shotgun (WGS) entry which is preliminary data.</text>
</comment>
<dbReference type="CDD" id="cd00024">
    <property type="entry name" value="CD_CSD"/>
    <property type="match status" value="1"/>
</dbReference>
<dbReference type="InterPro" id="IPR023780">
    <property type="entry name" value="Chromo_domain"/>
</dbReference>
<feature type="non-terminal residue" evidence="4">
    <location>
        <position position="1"/>
    </location>
</feature>
<sequence>PLNIPDWPWQSIAMDFVTCLPAMLRKHSAVLTVVDSLTKMHPVVNVEHLKQYHWSQCFLTETYHPPPEQVGDHVEWVVDKVCAKCNGEHGKEYLVKWLGFNEDEDSWELESSLKNAPSLLAKFKKQSAHKKVTYTKTS</sequence>
<accession>A0A9W7XXR9</accession>
<dbReference type="PANTHER" id="PTHR22812">
    <property type="entry name" value="CHROMOBOX PROTEIN"/>
    <property type="match status" value="1"/>
</dbReference>
<protein>
    <recommendedName>
        <fullName evidence="3">Chromo domain-containing protein</fullName>
    </recommendedName>
</protein>
<dbReference type="SUPFAM" id="SSF53098">
    <property type="entry name" value="Ribonuclease H-like"/>
    <property type="match status" value="1"/>
</dbReference>
<keyword evidence="2" id="KW-0539">Nucleus</keyword>